<dbReference type="InterPro" id="IPR052025">
    <property type="entry name" value="Xyloglucanase_GH74"/>
</dbReference>
<dbReference type="PANTHER" id="PTHR43739:SF5">
    <property type="entry name" value="EXO-ALPHA-SIALIDASE"/>
    <property type="match status" value="1"/>
</dbReference>
<dbReference type="SUPFAM" id="SSF110296">
    <property type="entry name" value="Oligoxyloglucan reducing end-specific cellobiohydrolase"/>
    <property type="match status" value="1"/>
</dbReference>
<dbReference type="AlphaFoldDB" id="A0A381RVL4"/>
<gene>
    <name evidence="3" type="ORF">METZ01_LOCUS48740</name>
</gene>
<dbReference type="InterPro" id="IPR031778">
    <property type="entry name" value="Sortilin_N"/>
</dbReference>
<sequence length="331" mass="36010">MDMPGKTLIYVGAEADGLYRKEESDGKWEKLAKGMPPSAQVRAIAIHPNDAKTIFVGTQRGVYRTKDGGDSFERMNMAEGRHVWAIKFHPSDPKTLFLGTEGSEVYKSTDSGENWDHLATIVNQDSVQMAFATRILGIGIEAKNPDQMYAALEVGGAAHSSDGGKSWTIVNKEFDGDVDLMDLHGVTVGAADSSAVFISNRTGVWRSRDRGVNWANLDFPKFTDIFYSRGVESAPNDPDTLYACVGLNFGSKQGGVMRSTDQGDTWERFDKGIRPTSTTFGVAINEHAPEQVYFCTRDGEVYGTRDGGESWSSHALPEMAGNVKAIACASA</sequence>
<dbReference type="InterPro" id="IPR015943">
    <property type="entry name" value="WD40/YVTN_repeat-like_dom_sf"/>
</dbReference>
<feature type="domain" description="Sortilin N-terminal" evidence="2">
    <location>
        <begin position="25"/>
        <end position="124"/>
    </location>
</feature>
<dbReference type="Pfam" id="PF15902">
    <property type="entry name" value="Sortilin-Vps10"/>
    <property type="match status" value="2"/>
</dbReference>
<evidence type="ECO:0000313" key="3">
    <source>
        <dbReference type="EMBL" id="SUZ95886.1"/>
    </source>
</evidence>
<feature type="domain" description="Sortilin N-terminal" evidence="2">
    <location>
        <begin position="256"/>
        <end position="320"/>
    </location>
</feature>
<dbReference type="CDD" id="cd15482">
    <property type="entry name" value="Sialidase_non-viral"/>
    <property type="match status" value="1"/>
</dbReference>
<dbReference type="Gene3D" id="2.130.10.10">
    <property type="entry name" value="YVTN repeat-like/Quinoprotein amine dehydrogenase"/>
    <property type="match status" value="2"/>
</dbReference>
<evidence type="ECO:0000259" key="2">
    <source>
        <dbReference type="Pfam" id="PF15902"/>
    </source>
</evidence>
<evidence type="ECO:0000256" key="1">
    <source>
        <dbReference type="ARBA" id="ARBA00022737"/>
    </source>
</evidence>
<reference evidence="3" key="1">
    <citation type="submission" date="2018-05" db="EMBL/GenBank/DDBJ databases">
        <authorList>
            <person name="Lanie J.A."/>
            <person name="Ng W.-L."/>
            <person name="Kazmierczak K.M."/>
            <person name="Andrzejewski T.M."/>
            <person name="Davidsen T.M."/>
            <person name="Wayne K.J."/>
            <person name="Tettelin H."/>
            <person name="Glass J.I."/>
            <person name="Rusch D."/>
            <person name="Podicherti R."/>
            <person name="Tsui H.-C.T."/>
            <person name="Winkler M.E."/>
        </authorList>
    </citation>
    <scope>NUCLEOTIDE SEQUENCE</scope>
</reference>
<keyword evidence="1" id="KW-0677">Repeat</keyword>
<accession>A0A381RVL4</accession>
<proteinExistence type="predicted"/>
<dbReference type="EMBL" id="UINC01002363">
    <property type="protein sequence ID" value="SUZ95886.1"/>
    <property type="molecule type" value="Genomic_DNA"/>
</dbReference>
<name>A0A381RVL4_9ZZZZ</name>
<organism evidence="3">
    <name type="scientific">marine metagenome</name>
    <dbReference type="NCBI Taxonomy" id="408172"/>
    <lineage>
        <taxon>unclassified sequences</taxon>
        <taxon>metagenomes</taxon>
        <taxon>ecological metagenomes</taxon>
    </lineage>
</organism>
<dbReference type="GO" id="GO:0010411">
    <property type="term" value="P:xyloglucan metabolic process"/>
    <property type="evidence" value="ECO:0007669"/>
    <property type="project" value="TreeGrafter"/>
</dbReference>
<dbReference type="PANTHER" id="PTHR43739">
    <property type="entry name" value="XYLOGLUCANASE (EUROFUNG)"/>
    <property type="match status" value="1"/>
</dbReference>
<protein>
    <recommendedName>
        <fullName evidence="2">Sortilin N-terminal domain-containing protein</fullName>
    </recommendedName>
</protein>